<dbReference type="EMBL" id="BMRP01000050">
    <property type="protein sequence ID" value="GGU95874.1"/>
    <property type="molecule type" value="Genomic_DNA"/>
</dbReference>
<gene>
    <name evidence="2" type="ORF">GCM10010211_73730</name>
</gene>
<feature type="coiled-coil region" evidence="1">
    <location>
        <begin position="5"/>
        <end position="46"/>
    </location>
</feature>
<evidence type="ECO:0000313" key="3">
    <source>
        <dbReference type="Proteomes" id="UP000654471"/>
    </source>
</evidence>
<reference evidence="3" key="1">
    <citation type="journal article" date="2019" name="Int. J. Syst. Evol. Microbiol.">
        <title>The Global Catalogue of Microorganisms (GCM) 10K type strain sequencing project: providing services to taxonomists for standard genome sequencing and annotation.</title>
        <authorList>
            <consortium name="The Broad Institute Genomics Platform"/>
            <consortium name="The Broad Institute Genome Sequencing Center for Infectious Disease"/>
            <person name="Wu L."/>
            <person name="Ma J."/>
        </authorList>
    </citation>
    <scope>NUCLEOTIDE SEQUENCE [LARGE SCALE GENOMIC DNA]</scope>
    <source>
        <strain evidence="3">JCM 3399</strain>
    </source>
</reference>
<organism evidence="2 3">
    <name type="scientific">Streptomyces albospinus</name>
    <dbReference type="NCBI Taxonomy" id="285515"/>
    <lineage>
        <taxon>Bacteria</taxon>
        <taxon>Bacillati</taxon>
        <taxon>Actinomycetota</taxon>
        <taxon>Actinomycetes</taxon>
        <taxon>Kitasatosporales</taxon>
        <taxon>Streptomycetaceae</taxon>
        <taxon>Streptomyces</taxon>
    </lineage>
</organism>
<evidence type="ECO:0000313" key="2">
    <source>
        <dbReference type="EMBL" id="GGU95874.1"/>
    </source>
</evidence>
<keyword evidence="3" id="KW-1185">Reference proteome</keyword>
<sequence>MRELLDKIETRQLLIRETAEQLREQIARIAEQLTAAEATLRRLEITRETIVELAAEDGVPPPEPPPPGHRPATVRFWPSSRMLEKFVTTESAPVPHS</sequence>
<comment type="caution">
    <text evidence="2">The sequence shown here is derived from an EMBL/GenBank/DDBJ whole genome shotgun (WGS) entry which is preliminary data.</text>
</comment>
<keyword evidence="1" id="KW-0175">Coiled coil</keyword>
<proteinExistence type="predicted"/>
<evidence type="ECO:0000256" key="1">
    <source>
        <dbReference type="SAM" id="Coils"/>
    </source>
</evidence>
<dbReference type="Proteomes" id="UP000654471">
    <property type="component" value="Unassembled WGS sequence"/>
</dbReference>
<dbReference type="RefSeq" id="WP_189307594.1">
    <property type="nucleotide sequence ID" value="NZ_BMRP01000050.1"/>
</dbReference>
<accession>A0ABQ2VPE7</accession>
<protein>
    <submittedName>
        <fullName evidence="2">Uncharacterized protein</fullName>
    </submittedName>
</protein>
<name>A0ABQ2VPE7_9ACTN</name>